<feature type="domain" description="ShKT" evidence="1">
    <location>
        <begin position="3"/>
        <end position="37"/>
    </location>
</feature>
<dbReference type="Proteomes" id="UP000316123">
    <property type="component" value="Unassembled WGS sequence"/>
</dbReference>
<organism evidence="2 3">
    <name type="scientific">Pseudomonas marginalis</name>
    <name type="common">Pseudomonas panacis</name>
    <dbReference type="NCBI Taxonomy" id="298"/>
    <lineage>
        <taxon>Bacteria</taxon>
        <taxon>Pseudomonadati</taxon>
        <taxon>Pseudomonadota</taxon>
        <taxon>Gammaproteobacteria</taxon>
        <taxon>Pseudomonadales</taxon>
        <taxon>Pseudomonadaceae</taxon>
        <taxon>Pseudomonas</taxon>
    </lineage>
</organism>
<dbReference type="Pfam" id="PF01549">
    <property type="entry name" value="ShK"/>
    <property type="match status" value="1"/>
</dbReference>
<dbReference type="OrthoDB" id="9856371at2"/>
<comment type="caution">
    <text evidence="2">The sequence shown here is derived from an EMBL/GenBank/DDBJ whole genome shotgun (WGS) entry which is preliminary data.</text>
</comment>
<dbReference type="EMBL" id="VFEQ01000004">
    <property type="protein sequence ID" value="TWR61219.1"/>
    <property type="molecule type" value="Genomic_DNA"/>
</dbReference>
<evidence type="ECO:0000313" key="2">
    <source>
        <dbReference type="EMBL" id="TWR61219.1"/>
    </source>
</evidence>
<dbReference type="InterPro" id="IPR003582">
    <property type="entry name" value="ShKT_dom"/>
</dbReference>
<accession>A0A9X9BUY1</accession>
<name>A0A9X9BUY1_PSEMA</name>
<evidence type="ECO:0000313" key="3">
    <source>
        <dbReference type="Proteomes" id="UP000316123"/>
    </source>
</evidence>
<sequence>MCRSFRTNSRPHCLSWSASGRCRSSGADPVMRESCPRCWKGRRSRCSYCSSTPANRPSRSTAGWCRCWSWCNR</sequence>
<protein>
    <recommendedName>
        <fullName evidence="1">ShKT domain-containing protein</fullName>
    </recommendedName>
</protein>
<reference evidence="2 3" key="1">
    <citation type="submission" date="2019-06" db="EMBL/GenBank/DDBJ databases">
        <title>Pseudomonas bimorpha sp. nov. isolated from bovine raw milk and skim milk concentrate.</title>
        <authorList>
            <person name="Hofmann K."/>
            <person name="Huptas C."/>
            <person name="Doll E."/>
            <person name="Scherer S."/>
            <person name="Wenning M."/>
        </authorList>
    </citation>
    <scope>NUCLEOTIDE SEQUENCE [LARGE SCALE GENOMIC DNA]</scope>
    <source>
        <strain evidence="2 3">DSM 13124</strain>
    </source>
</reference>
<proteinExistence type="predicted"/>
<gene>
    <name evidence="2" type="ORF">FIV41_08440</name>
</gene>
<dbReference type="AlphaFoldDB" id="A0A9X9BUY1"/>
<evidence type="ECO:0000259" key="1">
    <source>
        <dbReference type="Pfam" id="PF01549"/>
    </source>
</evidence>